<gene>
    <name evidence="2" type="ORF">LX83_003843</name>
</gene>
<dbReference type="EMBL" id="JAMTCK010000008">
    <property type="protein sequence ID" value="MCP2166971.1"/>
    <property type="molecule type" value="Genomic_DNA"/>
</dbReference>
<evidence type="ECO:0000256" key="1">
    <source>
        <dbReference type="SAM" id="MobiDB-lite"/>
    </source>
</evidence>
<name>A0AAE3KG35_9PSEU</name>
<evidence type="ECO:0000313" key="2">
    <source>
        <dbReference type="EMBL" id="MCP2166971.1"/>
    </source>
</evidence>
<reference evidence="2" key="1">
    <citation type="submission" date="2022-06" db="EMBL/GenBank/DDBJ databases">
        <title>Genomic Encyclopedia of Archaeal and Bacterial Type Strains, Phase II (KMG-II): from individual species to whole genera.</title>
        <authorList>
            <person name="Goeker M."/>
        </authorList>
    </citation>
    <scope>NUCLEOTIDE SEQUENCE</scope>
    <source>
        <strain evidence="2">DSM 43935</strain>
    </source>
</reference>
<feature type="compositionally biased region" description="Low complexity" evidence="1">
    <location>
        <begin position="31"/>
        <end position="62"/>
    </location>
</feature>
<dbReference type="InterPro" id="IPR024520">
    <property type="entry name" value="DUF3558"/>
</dbReference>
<dbReference type="RefSeq" id="WP_253773360.1">
    <property type="nucleotide sequence ID" value="NZ_JAMTCK010000008.1"/>
</dbReference>
<evidence type="ECO:0008006" key="4">
    <source>
        <dbReference type="Google" id="ProtNLM"/>
    </source>
</evidence>
<protein>
    <recommendedName>
        <fullName evidence="4">DUF3558 domain-containing protein</fullName>
    </recommendedName>
</protein>
<comment type="caution">
    <text evidence="2">The sequence shown here is derived from an EMBL/GenBank/DDBJ whole genome shotgun (WGS) entry which is preliminary data.</text>
</comment>
<dbReference type="Proteomes" id="UP001206128">
    <property type="component" value="Unassembled WGS sequence"/>
</dbReference>
<accession>A0AAE3KG35</accession>
<organism evidence="2 3">
    <name type="scientific">Goodfellowiella coeruleoviolacea</name>
    <dbReference type="NCBI Taxonomy" id="334858"/>
    <lineage>
        <taxon>Bacteria</taxon>
        <taxon>Bacillati</taxon>
        <taxon>Actinomycetota</taxon>
        <taxon>Actinomycetes</taxon>
        <taxon>Pseudonocardiales</taxon>
        <taxon>Pseudonocardiaceae</taxon>
        <taxon>Goodfellowiella</taxon>
    </lineage>
</organism>
<proteinExistence type="predicted"/>
<dbReference type="PROSITE" id="PS51257">
    <property type="entry name" value="PROKAR_LIPOPROTEIN"/>
    <property type="match status" value="1"/>
</dbReference>
<dbReference type="Pfam" id="PF12079">
    <property type="entry name" value="DUF3558"/>
    <property type="match status" value="1"/>
</dbReference>
<sequence length="200" mass="20967">MRRLAVAVSLVCVGLLTGCGERIAGTPLAGARPESPAAPTATSARPPSSASASPTSGGTASSLPGVPPENLCALLTFADLPYKNTDPAAPPTEVGFDQDYDQSCMWKVSVDSVDVGVTLRYRKGRGLSIDQANGEYRLADRTLSYRDQTASAEYQGNCVLTMDYAGGGIGIIVIDGTFRFGPLCEQGKHIAEVLVSREPR</sequence>
<evidence type="ECO:0000313" key="3">
    <source>
        <dbReference type="Proteomes" id="UP001206128"/>
    </source>
</evidence>
<feature type="region of interest" description="Disordered" evidence="1">
    <location>
        <begin position="28"/>
        <end position="63"/>
    </location>
</feature>
<dbReference type="AlphaFoldDB" id="A0AAE3KG35"/>
<keyword evidence="3" id="KW-1185">Reference proteome</keyword>